<feature type="binding site" evidence="8">
    <location>
        <position position="118"/>
    </location>
    <ligand>
        <name>phosphate</name>
        <dbReference type="ChEBI" id="CHEBI:43474"/>
    </ligand>
</feature>
<protein>
    <recommendedName>
        <fullName evidence="7">Purine nucleoside phosphorylase</fullName>
        <ecNumber evidence="7">2.4.2.1</ecNumber>
    </recommendedName>
    <alternativeName>
        <fullName evidence="7">Inosine-guanosine phosphorylase</fullName>
    </alternativeName>
</protein>
<evidence type="ECO:0000256" key="2">
    <source>
        <dbReference type="ARBA" id="ARBA00005058"/>
    </source>
</evidence>
<evidence type="ECO:0000256" key="3">
    <source>
        <dbReference type="ARBA" id="ARBA00006751"/>
    </source>
</evidence>
<comment type="pathway">
    <text evidence="2 7">Purine metabolism; purine nucleoside salvage.</text>
</comment>
<dbReference type="NCBIfam" id="TIGR01697">
    <property type="entry name" value="PNPH-PUNA-XAPA"/>
    <property type="match status" value="1"/>
</dbReference>
<feature type="binding site" evidence="8">
    <location>
        <position position="35"/>
    </location>
    <ligand>
        <name>phosphate</name>
        <dbReference type="ChEBI" id="CHEBI:43474"/>
    </ligand>
</feature>
<evidence type="ECO:0000313" key="10">
    <source>
        <dbReference type="EMBL" id="RNL43870.1"/>
    </source>
</evidence>
<organism evidence="10 11">
    <name type="scientific">Paraeggerthella hongkongensis</name>
    <dbReference type="NCBI Taxonomy" id="230658"/>
    <lineage>
        <taxon>Bacteria</taxon>
        <taxon>Bacillati</taxon>
        <taxon>Actinomycetota</taxon>
        <taxon>Coriobacteriia</taxon>
        <taxon>Eggerthellales</taxon>
        <taxon>Eggerthellaceae</taxon>
        <taxon>Paraeggerthella</taxon>
    </lineage>
</organism>
<dbReference type="PANTHER" id="PTHR11904">
    <property type="entry name" value="METHYLTHIOADENOSINE/PURINE NUCLEOSIDE PHOSPHORYLASE"/>
    <property type="match status" value="1"/>
</dbReference>
<dbReference type="GO" id="GO:0005737">
    <property type="term" value="C:cytoplasm"/>
    <property type="evidence" value="ECO:0007669"/>
    <property type="project" value="TreeGrafter"/>
</dbReference>
<dbReference type="PANTHER" id="PTHR11904:SF9">
    <property type="entry name" value="PURINE NUCLEOSIDE PHOSPHORYLASE-RELATED"/>
    <property type="match status" value="1"/>
</dbReference>
<dbReference type="AlphaFoldDB" id="A0A3N0B9A0"/>
<feature type="domain" description="Nucleoside phosphorylase" evidence="9">
    <location>
        <begin position="28"/>
        <end position="275"/>
    </location>
</feature>
<evidence type="ECO:0000256" key="7">
    <source>
        <dbReference type="PIRNR" id="PIRNR000477"/>
    </source>
</evidence>
<dbReference type="EC" id="2.4.2.1" evidence="7"/>
<dbReference type="EMBL" id="QICD01000012">
    <property type="protein sequence ID" value="RNL43870.1"/>
    <property type="molecule type" value="Genomic_DNA"/>
</dbReference>
<accession>A0A3N0B9A0</accession>
<gene>
    <name evidence="10" type="ORF">DMP08_07250</name>
</gene>
<dbReference type="GO" id="GO:0009116">
    <property type="term" value="P:nucleoside metabolic process"/>
    <property type="evidence" value="ECO:0007669"/>
    <property type="project" value="InterPro"/>
</dbReference>
<dbReference type="InterPro" id="IPR035994">
    <property type="entry name" value="Nucleoside_phosphorylase_sf"/>
</dbReference>
<dbReference type="GO" id="GO:0004731">
    <property type="term" value="F:purine-nucleoside phosphorylase activity"/>
    <property type="evidence" value="ECO:0007669"/>
    <property type="project" value="UniProtKB-EC"/>
</dbReference>
<dbReference type="Gene3D" id="3.40.50.1580">
    <property type="entry name" value="Nucleoside phosphorylase domain"/>
    <property type="match status" value="1"/>
</dbReference>
<dbReference type="UniPathway" id="UPA00606"/>
<dbReference type="InterPro" id="IPR000845">
    <property type="entry name" value="Nucleoside_phosphorylase_d"/>
</dbReference>
<reference evidence="11" key="1">
    <citation type="submission" date="2018-05" db="EMBL/GenBank/DDBJ databases">
        <title>Genome Sequencing of selected type strains of the family Eggerthellaceae.</title>
        <authorList>
            <person name="Danylec N."/>
            <person name="Stoll D.A."/>
            <person name="Doetsch A."/>
            <person name="Huch M."/>
        </authorList>
    </citation>
    <scope>NUCLEOTIDE SEQUENCE [LARGE SCALE GENOMIC DNA]</scope>
    <source>
        <strain evidence="11">DSM 16106</strain>
    </source>
</reference>
<dbReference type="CDD" id="cd09009">
    <property type="entry name" value="PNP-EcPNPII_like"/>
    <property type="match status" value="1"/>
</dbReference>
<proteinExistence type="inferred from homology"/>
<evidence type="ECO:0000313" key="11">
    <source>
        <dbReference type="Proteomes" id="UP000278632"/>
    </source>
</evidence>
<dbReference type="NCBIfam" id="NF006054">
    <property type="entry name" value="PRK08202.1"/>
    <property type="match status" value="1"/>
</dbReference>
<evidence type="ECO:0000256" key="4">
    <source>
        <dbReference type="ARBA" id="ARBA00022676"/>
    </source>
</evidence>
<feature type="binding site" evidence="8">
    <location>
        <position position="198"/>
    </location>
    <ligand>
        <name>a purine D-ribonucleoside</name>
        <dbReference type="ChEBI" id="CHEBI:142355"/>
    </ligand>
</feature>
<comment type="similarity">
    <text evidence="3 7">Belongs to the PNP/MTAP phosphorylase family.</text>
</comment>
<dbReference type="PIRSF" id="PIRSF000477">
    <property type="entry name" value="PurNPase"/>
    <property type="match status" value="1"/>
</dbReference>
<keyword evidence="5 7" id="KW-0808">Transferase</keyword>
<dbReference type="Pfam" id="PF01048">
    <property type="entry name" value="PNP_UDP_1"/>
    <property type="match status" value="1"/>
</dbReference>
<dbReference type="RefSeq" id="WP_123192263.1">
    <property type="nucleotide sequence ID" value="NZ_QICD01000012.1"/>
</dbReference>
<feature type="binding site" evidence="8">
    <location>
        <begin position="86"/>
        <end position="88"/>
    </location>
    <ligand>
        <name>phosphate</name>
        <dbReference type="ChEBI" id="CHEBI:43474"/>
    </ligand>
</feature>
<evidence type="ECO:0000259" key="9">
    <source>
        <dbReference type="Pfam" id="PF01048"/>
    </source>
</evidence>
<evidence type="ECO:0000256" key="5">
    <source>
        <dbReference type="ARBA" id="ARBA00022679"/>
    </source>
</evidence>
<keyword evidence="11" id="KW-1185">Reference proteome</keyword>
<dbReference type="InterPro" id="IPR011268">
    <property type="entry name" value="Purine_phosphorylase"/>
</dbReference>
<dbReference type="Proteomes" id="UP000278632">
    <property type="component" value="Unassembled WGS sequence"/>
</dbReference>
<feature type="binding site" evidence="8">
    <location>
        <position position="66"/>
    </location>
    <ligand>
        <name>phosphate</name>
        <dbReference type="ChEBI" id="CHEBI:43474"/>
    </ligand>
</feature>
<dbReference type="OrthoDB" id="1523230at2"/>
<feature type="binding site" evidence="8">
    <location>
        <position position="240"/>
    </location>
    <ligand>
        <name>a purine D-ribonucleoside</name>
        <dbReference type="ChEBI" id="CHEBI:142355"/>
    </ligand>
</feature>
<comment type="catalytic activity">
    <reaction evidence="6">
        <text>a purine 2'-deoxy-D-ribonucleoside + phosphate = a purine nucleobase + 2-deoxy-alpha-D-ribose 1-phosphate</text>
        <dbReference type="Rhea" id="RHEA:36431"/>
        <dbReference type="ChEBI" id="CHEBI:26386"/>
        <dbReference type="ChEBI" id="CHEBI:43474"/>
        <dbReference type="ChEBI" id="CHEBI:57259"/>
        <dbReference type="ChEBI" id="CHEBI:142361"/>
        <dbReference type="EC" id="2.4.2.1"/>
    </reaction>
</comment>
<evidence type="ECO:0000256" key="1">
    <source>
        <dbReference type="ARBA" id="ARBA00002678"/>
    </source>
</evidence>
<feature type="binding site" evidence="8">
    <location>
        <position position="217"/>
    </location>
    <ligand>
        <name>phosphate</name>
        <dbReference type="ChEBI" id="CHEBI:43474"/>
    </ligand>
</feature>
<evidence type="ECO:0000256" key="8">
    <source>
        <dbReference type="PIRSR" id="PIRSR000477-2"/>
    </source>
</evidence>
<name>A0A3N0B9A0_9ACTN</name>
<dbReference type="SUPFAM" id="SSF53167">
    <property type="entry name" value="Purine and uridine phosphorylases"/>
    <property type="match status" value="1"/>
</dbReference>
<comment type="function">
    <text evidence="1">The purine nucleoside phosphorylases catalyze the phosphorolytic breakdown of the N-glycosidic bond in the beta-(deoxy)ribonucleoside molecules, with the formation of the corresponding free purine bases and pentose-1-phosphate. Cleaves guanosine, inosine, 2'-deoxyguanosine and 2'-deoxyinosine.</text>
</comment>
<keyword evidence="4 7" id="KW-0328">Glycosyltransferase</keyword>
<sequence length="277" mass="29989">MLERNVLDDNLTLSAYTMRKRLGDRRPRIGLILGSGLNPLANEIADAELIPYVEVPRMNTSTAEGHMGRFVCGTLGGKCVLAMQGRLHGYEGNSSQEVAYPVWLMQRLGVDTLIITNAVGALNVNYQVGDFCIMADQINFTGRNPIAAPDPANLSDRFFSMFNAFDPQLRSIAHDVAAERGIRVQEGVYLGLLGPSFETPAEIRMFRSWGADTVAMSVCEEVIAARHVGMRVLGVSLVSNMGCGIGGASPTGVEVLDVAKTREADFARLITGVIEQL</sequence>
<evidence type="ECO:0000256" key="6">
    <source>
        <dbReference type="ARBA" id="ARBA00048556"/>
    </source>
</evidence>
<comment type="caution">
    <text evidence="10">The sequence shown here is derived from an EMBL/GenBank/DDBJ whole genome shotgun (WGS) entry which is preliminary data.</text>
</comment>